<evidence type="ECO:0000313" key="4">
    <source>
        <dbReference type="EMBL" id="UWP60677.1"/>
    </source>
</evidence>
<reference evidence="4" key="1">
    <citation type="journal article" date="2022" name="Cell">
        <title>Design, construction, and in vivo augmentation of a complex gut microbiome.</title>
        <authorList>
            <person name="Cheng A.G."/>
            <person name="Ho P.Y."/>
            <person name="Aranda-Diaz A."/>
            <person name="Jain S."/>
            <person name="Yu F.B."/>
            <person name="Meng X."/>
            <person name="Wang M."/>
            <person name="Iakiviak M."/>
            <person name="Nagashima K."/>
            <person name="Zhao A."/>
            <person name="Murugkar P."/>
            <person name="Patil A."/>
            <person name="Atabakhsh K."/>
            <person name="Weakley A."/>
            <person name="Yan J."/>
            <person name="Brumbaugh A.R."/>
            <person name="Higginbottom S."/>
            <person name="Dimas A."/>
            <person name="Shiver A.L."/>
            <person name="Deutschbauer A."/>
            <person name="Neff N."/>
            <person name="Sonnenburg J.L."/>
            <person name="Huang K.C."/>
            <person name="Fischbach M.A."/>
        </authorList>
    </citation>
    <scope>NUCLEOTIDE SEQUENCE</scope>
    <source>
        <strain evidence="4">DSM 19829</strain>
    </source>
</reference>
<evidence type="ECO:0000259" key="3">
    <source>
        <dbReference type="Pfam" id="PF00881"/>
    </source>
</evidence>
<organism evidence="4 5">
    <name type="scientific">Ruminococcus gauvreauii</name>
    <dbReference type="NCBI Taxonomy" id="438033"/>
    <lineage>
        <taxon>Bacteria</taxon>
        <taxon>Bacillati</taxon>
        <taxon>Bacillota</taxon>
        <taxon>Clostridia</taxon>
        <taxon>Eubacteriales</taxon>
        <taxon>Oscillospiraceae</taxon>
        <taxon>Ruminococcus</taxon>
    </lineage>
</organism>
<dbReference type="Proteomes" id="UP001060164">
    <property type="component" value="Chromosome"/>
</dbReference>
<feature type="domain" description="Nitroreductase" evidence="3">
    <location>
        <begin position="14"/>
        <end position="57"/>
    </location>
</feature>
<evidence type="ECO:0000256" key="2">
    <source>
        <dbReference type="ARBA" id="ARBA00023002"/>
    </source>
</evidence>
<accession>A0ABY5VJW7</accession>
<feature type="domain" description="Nitroreductase" evidence="3">
    <location>
        <begin position="77"/>
        <end position="162"/>
    </location>
</feature>
<dbReference type="PANTHER" id="PTHR43673:SF10">
    <property type="entry name" value="NADH DEHYDROGENASE_NAD(P)H NITROREDUCTASE XCC3605-RELATED"/>
    <property type="match status" value="1"/>
</dbReference>
<dbReference type="InterPro" id="IPR000415">
    <property type="entry name" value="Nitroreductase-like"/>
</dbReference>
<keyword evidence="2" id="KW-0560">Oxidoreductase</keyword>
<dbReference type="RefSeq" id="WP_242830315.1">
    <property type="nucleotide sequence ID" value="NZ_CABLBR010000002.1"/>
</dbReference>
<gene>
    <name evidence="4" type="ORF">NQ502_06495</name>
</gene>
<dbReference type="SUPFAM" id="SSF55469">
    <property type="entry name" value="FMN-dependent nitroreductase-like"/>
    <property type="match status" value="1"/>
</dbReference>
<dbReference type="PANTHER" id="PTHR43673">
    <property type="entry name" value="NAD(P)H NITROREDUCTASE YDGI-RELATED"/>
    <property type="match status" value="1"/>
</dbReference>
<protein>
    <submittedName>
        <fullName evidence="4">Nitroreductase family protein</fullName>
    </submittedName>
</protein>
<evidence type="ECO:0000256" key="1">
    <source>
        <dbReference type="ARBA" id="ARBA00007118"/>
    </source>
</evidence>
<dbReference type="Pfam" id="PF00881">
    <property type="entry name" value="Nitroreductase"/>
    <property type="match status" value="2"/>
</dbReference>
<evidence type="ECO:0000313" key="5">
    <source>
        <dbReference type="Proteomes" id="UP001060164"/>
    </source>
</evidence>
<comment type="similarity">
    <text evidence="1">Belongs to the nitroreductase family.</text>
</comment>
<sequence>MEDYKMDFEALQLKRESCRVYSEKPVPRDVLTHLVDVARMSPSGCNAQPWRFIIVDEPGPRGKLIEAFDDDGLTGCPWGDRVPSFIVICEDEAHLMPGVGERYGSQHFAQMDIGMAAMGLCYEAASMGLGTCMIGTLSQEKVHRALGIPKDRVVRLIITVGYPAKEGAPRKKARKPLDEILSYNKW</sequence>
<dbReference type="Gene3D" id="3.40.109.10">
    <property type="entry name" value="NADH Oxidase"/>
    <property type="match status" value="1"/>
</dbReference>
<dbReference type="InterPro" id="IPR029479">
    <property type="entry name" value="Nitroreductase"/>
</dbReference>
<name>A0ABY5VJW7_9FIRM</name>
<proteinExistence type="inferred from homology"/>
<dbReference type="EMBL" id="CP102290">
    <property type="protein sequence ID" value="UWP60677.1"/>
    <property type="molecule type" value="Genomic_DNA"/>
</dbReference>
<keyword evidence="5" id="KW-1185">Reference proteome</keyword>